<feature type="transmembrane region" description="Helical" evidence="2">
    <location>
        <begin position="63"/>
        <end position="84"/>
    </location>
</feature>
<keyword evidence="2" id="KW-1133">Transmembrane helix</keyword>
<sequence>MLAPPVFQEKQTHTPVPRELDTPNTDWMKKLLFVLGAIFVVVGIIRQWPLAGKTYMEFIEGKGYLALMLGLIMIVLGFSVPLLMGDEEDS</sequence>
<feature type="region of interest" description="Disordered" evidence="1">
    <location>
        <begin position="1"/>
        <end position="22"/>
    </location>
</feature>
<evidence type="ECO:0000313" key="3">
    <source>
        <dbReference type="EMBL" id="SVB36667.1"/>
    </source>
</evidence>
<name>A0A382DGB5_9ZZZZ</name>
<dbReference type="EMBL" id="UINC01038931">
    <property type="protein sequence ID" value="SVB36667.1"/>
    <property type="molecule type" value="Genomic_DNA"/>
</dbReference>
<evidence type="ECO:0000256" key="2">
    <source>
        <dbReference type="SAM" id="Phobius"/>
    </source>
</evidence>
<keyword evidence="2" id="KW-0472">Membrane</keyword>
<proteinExistence type="predicted"/>
<feature type="compositionally biased region" description="Basic and acidic residues" evidence="1">
    <location>
        <begin position="10"/>
        <end position="21"/>
    </location>
</feature>
<accession>A0A382DGB5</accession>
<gene>
    <name evidence="3" type="ORF">METZ01_LOCUS189521</name>
</gene>
<protein>
    <submittedName>
        <fullName evidence="3">Uncharacterized protein</fullName>
    </submittedName>
</protein>
<keyword evidence="2" id="KW-0812">Transmembrane</keyword>
<reference evidence="3" key="1">
    <citation type="submission" date="2018-05" db="EMBL/GenBank/DDBJ databases">
        <authorList>
            <person name="Lanie J.A."/>
            <person name="Ng W.-L."/>
            <person name="Kazmierczak K.M."/>
            <person name="Andrzejewski T.M."/>
            <person name="Davidsen T.M."/>
            <person name="Wayne K.J."/>
            <person name="Tettelin H."/>
            <person name="Glass J.I."/>
            <person name="Rusch D."/>
            <person name="Podicherti R."/>
            <person name="Tsui H.-C.T."/>
            <person name="Winkler M.E."/>
        </authorList>
    </citation>
    <scope>NUCLEOTIDE SEQUENCE</scope>
</reference>
<organism evidence="3">
    <name type="scientific">marine metagenome</name>
    <dbReference type="NCBI Taxonomy" id="408172"/>
    <lineage>
        <taxon>unclassified sequences</taxon>
        <taxon>metagenomes</taxon>
        <taxon>ecological metagenomes</taxon>
    </lineage>
</organism>
<evidence type="ECO:0000256" key="1">
    <source>
        <dbReference type="SAM" id="MobiDB-lite"/>
    </source>
</evidence>
<feature type="transmembrane region" description="Helical" evidence="2">
    <location>
        <begin position="31"/>
        <end position="51"/>
    </location>
</feature>
<dbReference type="AlphaFoldDB" id="A0A382DGB5"/>